<proteinExistence type="predicted"/>
<dbReference type="SUPFAM" id="SSF116726">
    <property type="entry name" value="TrkA C-terminal domain-like"/>
    <property type="match status" value="1"/>
</dbReference>
<comment type="caution">
    <text evidence="4">The sequence shown here is derived from an EMBL/GenBank/DDBJ whole genome shotgun (WGS) entry which is preliminary data.</text>
</comment>
<organism evidence="4">
    <name type="scientific">Tolypothrix bouteillei VB521301</name>
    <dbReference type="NCBI Taxonomy" id="1479485"/>
    <lineage>
        <taxon>Bacteria</taxon>
        <taxon>Bacillati</taxon>
        <taxon>Cyanobacteriota</taxon>
        <taxon>Cyanophyceae</taxon>
        <taxon>Nostocales</taxon>
        <taxon>Tolypothrichaceae</taxon>
        <taxon>Tolypothrix</taxon>
    </lineage>
</organism>
<feature type="domain" description="RCK C-terminal" evidence="2">
    <location>
        <begin position="141"/>
        <end position="227"/>
    </location>
</feature>
<sequence>MKALVSLLLAVTLSLLIMRIAAEALILTGLSRETAEFQAHSAITGSGFTTSESEQVVTHPVRRRILMWLMLLANAGLITVISSLVLTFISAAKLSNWLPRLVLLVLGIAILWIVAINRWIKHFLSHWMQWALRRWTRLDVRDYASLLHLSDGYAVMELQVDAGDWIADRPLRETNLRQEGIIVLGILRPDGAYLGAPRGTTFIRPNDVVLLYGRLDAFSELDSRQAGSTGEQAHQDAIADHQQLLLERARQDAAK</sequence>
<dbReference type="STRING" id="1479485.DA73_0234700"/>
<keyword evidence="5" id="KW-1185">Reference proteome</keyword>
<dbReference type="InterPro" id="IPR036721">
    <property type="entry name" value="RCK_C_sf"/>
</dbReference>
<dbReference type="EMBL" id="JHEG02000059">
    <property type="protein sequence ID" value="KIE06526.1"/>
    <property type="molecule type" value="Genomic_DNA"/>
</dbReference>
<keyword evidence="1" id="KW-0472">Membrane</keyword>
<keyword evidence="1" id="KW-0812">Transmembrane</keyword>
<keyword evidence="1" id="KW-1133">Transmembrane helix</keyword>
<dbReference type="Pfam" id="PF02080">
    <property type="entry name" value="TrkA_C"/>
    <property type="match status" value="1"/>
</dbReference>
<dbReference type="EMBL" id="JHEG04000001">
    <property type="protein sequence ID" value="KAF3890164.1"/>
    <property type="molecule type" value="Genomic_DNA"/>
</dbReference>
<dbReference type="Gene3D" id="3.30.70.1450">
    <property type="entry name" value="Regulator of K+ conductance, C-terminal domain"/>
    <property type="match status" value="1"/>
</dbReference>
<protein>
    <submittedName>
        <fullName evidence="4">Potassium transporter TrkA</fullName>
    </submittedName>
</protein>
<evidence type="ECO:0000313" key="4">
    <source>
        <dbReference type="EMBL" id="KIE06526.1"/>
    </source>
</evidence>
<dbReference type="AlphaFoldDB" id="A0A0C1N2B2"/>
<feature type="transmembrane region" description="Helical" evidence="1">
    <location>
        <begin position="65"/>
        <end position="89"/>
    </location>
</feature>
<reference evidence="4" key="1">
    <citation type="journal article" date="2015" name="Genome Announc.">
        <title>Draft Genome Sequence of Tolypothrix boutellei Strain VB521301.</title>
        <authorList>
            <person name="Chandrababunaidu M.M."/>
            <person name="Singh D."/>
            <person name="Sen D."/>
            <person name="Bhan S."/>
            <person name="Das S."/>
            <person name="Gupta A."/>
            <person name="Adhikary S.P."/>
            <person name="Tripathy S."/>
        </authorList>
    </citation>
    <scope>NUCLEOTIDE SEQUENCE</scope>
    <source>
        <strain evidence="4">VB521301</strain>
    </source>
</reference>
<dbReference type="PROSITE" id="PS51202">
    <property type="entry name" value="RCK_C"/>
    <property type="match status" value="1"/>
</dbReference>
<dbReference type="GO" id="GO:0006813">
    <property type="term" value="P:potassium ion transport"/>
    <property type="evidence" value="ECO:0007669"/>
    <property type="project" value="InterPro"/>
</dbReference>
<accession>A0A0C1N2B2</accession>
<evidence type="ECO:0000256" key="1">
    <source>
        <dbReference type="SAM" id="Phobius"/>
    </source>
</evidence>
<evidence type="ECO:0000313" key="3">
    <source>
        <dbReference type="EMBL" id="KAF3890164.1"/>
    </source>
</evidence>
<gene>
    <name evidence="4" type="ORF">DA73_0234700</name>
    <name evidence="3" type="ORF">DA73_0400035480</name>
</gene>
<name>A0A0C1N2B2_9CYAN</name>
<dbReference type="InterPro" id="IPR006037">
    <property type="entry name" value="RCK_C"/>
</dbReference>
<dbReference type="Proteomes" id="UP000029738">
    <property type="component" value="Unassembled WGS sequence"/>
</dbReference>
<feature type="transmembrane region" description="Helical" evidence="1">
    <location>
        <begin position="101"/>
        <end position="120"/>
    </location>
</feature>
<evidence type="ECO:0000259" key="2">
    <source>
        <dbReference type="PROSITE" id="PS51202"/>
    </source>
</evidence>
<reference evidence="3" key="2">
    <citation type="submission" date="2019-11" db="EMBL/GenBank/DDBJ databases">
        <title>Improved Assembly of Tolypothrix boutellei genome.</title>
        <authorList>
            <person name="Sarangi A.N."/>
            <person name="Mukherjee M."/>
            <person name="Ghosh S."/>
            <person name="Singh D."/>
            <person name="Das A."/>
            <person name="Kant S."/>
            <person name="Prusty A."/>
            <person name="Tripathy S."/>
        </authorList>
    </citation>
    <scope>NUCLEOTIDE SEQUENCE</scope>
    <source>
        <strain evidence="3">VB521301</strain>
    </source>
</reference>
<evidence type="ECO:0000313" key="5">
    <source>
        <dbReference type="Proteomes" id="UP000029738"/>
    </source>
</evidence>
<dbReference type="GO" id="GO:0008324">
    <property type="term" value="F:monoatomic cation transmembrane transporter activity"/>
    <property type="evidence" value="ECO:0007669"/>
    <property type="project" value="InterPro"/>
</dbReference>